<dbReference type="CDD" id="cd03358">
    <property type="entry name" value="LbH_WxcM_N_like"/>
    <property type="match status" value="1"/>
</dbReference>
<dbReference type="SUPFAM" id="SSF51161">
    <property type="entry name" value="Trimeric LpxA-like enzymes"/>
    <property type="match status" value="1"/>
</dbReference>
<protein>
    <submittedName>
        <fullName evidence="1">N-acetyltransferase</fullName>
    </submittedName>
</protein>
<dbReference type="Pfam" id="PF00132">
    <property type="entry name" value="Hexapep"/>
    <property type="match status" value="1"/>
</dbReference>
<sequence>MKDFFVHESSYIDEDVQVGEGTKIWFFCHVQKGVSIGSNCSLGQNVNVANNVIIGNGCKIQNNVSIYEGVELKDFVFCGPSMVFTNDLTPRAKYPKGSENYKKTILETGATVGANATIVCGHNIGKWAMVAAGSVVTKDVPDYALVAGVPARKIGWVCECGKRLDEESLICGCGRKYQKTETGLKEIDRSNL</sequence>
<gene>
    <name evidence="1" type="ORF">H9L42_13655</name>
</gene>
<dbReference type="InterPro" id="IPR050179">
    <property type="entry name" value="Trans_hexapeptide_repeat"/>
</dbReference>
<dbReference type="Proteomes" id="UP000602647">
    <property type="component" value="Unassembled WGS sequence"/>
</dbReference>
<dbReference type="PANTHER" id="PTHR43300:SF4">
    <property type="entry name" value="ACYL-[ACYL-CARRIER-PROTEIN]--UDP-N-ACETYLGLUCOSAMINE O-ACYLTRANSFERASE"/>
    <property type="match status" value="1"/>
</dbReference>
<dbReference type="AlphaFoldDB" id="A0A923NPU0"/>
<evidence type="ECO:0000313" key="1">
    <source>
        <dbReference type="EMBL" id="MBC6680869.1"/>
    </source>
</evidence>
<dbReference type="InterPro" id="IPR011004">
    <property type="entry name" value="Trimer_LpxA-like_sf"/>
</dbReference>
<dbReference type="RefSeq" id="WP_187303967.1">
    <property type="nucleotide sequence ID" value="NZ_JACRYT010000020.1"/>
</dbReference>
<keyword evidence="2" id="KW-1185">Reference proteome</keyword>
<proteinExistence type="predicted"/>
<dbReference type="PANTHER" id="PTHR43300">
    <property type="entry name" value="ACETYLTRANSFERASE"/>
    <property type="match status" value="1"/>
</dbReference>
<dbReference type="InterPro" id="IPR001451">
    <property type="entry name" value="Hexapep"/>
</dbReference>
<reference evidence="1" key="1">
    <citation type="submission" date="2020-08" db="EMBL/GenBank/DDBJ databases">
        <title>Genome public.</title>
        <authorList>
            <person name="Liu C."/>
            <person name="Sun Q."/>
        </authorList>
    </citation>
    <scope>NUCLEOTIDE SEQUENCE</scope>
    <source>
        <strain evidence="1">BX12</strain>
    </source>
</reference>
<name>A0A923NPU0_9FIRM</name>
<dbReference type="Pfam" id="PF14602">
    <property type="entry name" value="Hexapep_2"/>
    <property type="match status" value="1"/>
</dbReference>
<dbReference type="Gene3D" id="2.160.10.10">
    <property type="entry name" value="Hexapeptide repeat proteins"/>
    <property type="match status" value="1"/>
</dbReference>
<accession>A0A923NPU0</accession>
<comment type="caution">
    <text evidence="1">The sequence shown here is derived from an EMBL/GenBank/DDBJ whole genome shotgun (WGS) entry which is preliminary data.</text>
</comment>
<dbReference type="EMBL" id="JACRYT010000020">
    <property type="protein sequence ID" value="MBC6680869.1"/>
    <property type="molecule type" value="Genomic_DNA"/>
</dbReference>
<evidence type="ECO:0000313" key="2">
    <source>
        <dbReference type="Proteomes" id="UP000602647"/>
    </source>
</evidence>
<organism evidence="1 2">
    <name type="scientific">Zhenpiania hominis</name>
    <dbReference type="NCBI Taxonomy" id="2763644"/>
    <lineage>
        <taxon>Bacteria</taxon>
        <taxon>Bacillati</taxon>
        <taxon>Bacillota</taxon>
        <taxon>Clostridia</taxon>
        <taxon>Peptostreptococcales</taxon>
        <taxon>Anaerovoracaceae</taxon>
        <taxon>Zhenpiania</taxon>
    </lineage>
</organism>